<protein>
    <submittedName>
        <fullName evidence="2">Uncharacterized protein</fullName>
    </submittedName>
</protein>
<evidence type="ECO:0000313" key="3">
    <source>
        <dbReference type="Proteomes" id="UP000251800"/>
    </source>
</evidence>
<dbReference type="Proteomes" id="UP000251800">
    <property type="component" value="Unassembled WGS sequence"/>
</dbReference>
<reference evidence="2 3" key="1">
    <citation type="submission" date="2018-05" db="EMBL/GenBank/DDBJ databases">
        <title>Abyssibacter profundi OUC007T gen. nov., sp. nov, a marine bacterium isolated from seawater of the Mariana Trench.</title>
        <authorList>
            <person name="Zhou S."/>
        </authorList>
    </citation>
    <scope>NUCLEOTIDE SEQUENCE [LARGE SCALE GENOMIC DNA]</scope>
    <source>
        <strain evidence="2 3">OUC007</strain>
    </source>
</reference>
<name>A0A363ULI2_9GAMM</name>
<evidence type="ECO:0000313" key="2">
    <source>
        <dbReference type="EMBL" id="PWN56254.1"/>
    </source>
</evidence>
<sequence length="126" mass="14142">MRAPKLFDRRQTPRDQQDRRAHNARVPDEFCSALAQALLVQLRDAGQDLNQPFQLDPLRHALQTKLPVREIDAIAASGALLGEGLAEQTGQGMFEMMLTERGRRAVHNASSRPLHRLLSQRRATPA</sequence>
<gene>
    <name evidence="2" type="ORF">DEH80_08270</name>
</gene>
<comment type="caution">
    <text evidence="2">The sequence shown here is derived from an EMBL/GenBank/DDBJ whole genome shotgun (WGS) entry which is preliminary data.</text>
</comment>
<accession>A0A363ULI2</accession>
<dbReference type="EMBL" id="QEQK01000006">
    <property type="protein sequence ID" value="PWN56254.1"/>
    <property type="molecule type" value="Genomic_DNA"/>
</dbReference>
<organism evidence="2 3">
    <name type="scientific">Abyssibacter profundi</name>
    <dbReference type="NCBI Taxonomy" id="2182787"/>
    <lineage>
        <taxon>Bacteria</taxon>
        <taxon>Pseudomonadati</taxon>
        <taxon>Pseudomonadota</taxon>
        <taxon>Gammaproteobacteria</taxon>
        <taxon>Chromatiales</taxon>
        <taxon>Oceanococcaceae</taxon>
        <taxon>Abyssibacter</taxon>
    </lineage>
</organism>
<dbReference type="AlphaFoldDB" id="A0A363ULI2"/>
<keyword evidence="3" id="KW-1185">Reference proteome</keyword>
<feature type="region of interest" description="Disordered" evidence="1">
    <location>
        <begin position="1"/>
        <end position="24"/>
    </location>
</feature>
<evidence type="ECO:0000256" key="1">
    <source>
        <dbReference type="SAM" id="MobiDB-lite"/>
    </source>
</evidence>
<dbReference type="RefSeq" id="WP_109720025.1">
    <property type="nucleotide sequence ID" value="NZ_QEQK01000006.1"/>
</dbReference>
<proteinExistence type="predicted"/>